<keyword evidence="2" id="KW-1185">Reference proteome</keyword>
<protein>
    <submittedName>
        <fullName evidence="1">Uncharacterized protein</fullName>
    </submittedName>
</protein>
<evidence type="ECO:0000313" key="1">
    <source>
        <dbReference type="EMBL" id="MCW8336093.1"/>
    </source>
</evidence>
<evidence type="ECO:0000313" key="2">
    <source>
        <dbReference type="Proteomes" id="UP001155586"/>
    </source>
</evidence>
<dbReference type="Proteomes" id="UP001155586">
    <property type="component" value="Unassembled WGS sequence"/>
</dbReference>
<dbReference type="EMBL" id="JAKRRX010000178">
    <property type="protein sequence ID" value="MCW8336093.1"/>
    <property type="molecule type" value="Genomic_DNA"/>
</dbReference>
<organism evidence="1 2">
    <name type="scientific">Vibrio paucivorans</name>
    <dbReference type="NCBI Taxonomy" id="2829489"/>
    <lineage>
        <taxon>Bacteria</taxon>
        <taxon>Pseudomonadati</taxon>
        <taxon>Pseudomonadota</taxon>
        <taxon>Gammaproteobacteria</taxon>
        <taxon>Vibrionales</taxon>
        <taxon>Vibrionaceae</taxon>
        <taxon>Vibrio</taxon>
    </lineage>
</organism>
<name>A0A9X3CHP1_9VIBR</name>
<comment type="caution">
    <text evidence="1">The sequence shown here is derived from an EMBL/GenBank/DDBJ whole genome shotgun (WGS) entry which is preliminary data.</text>
</comment>
<accession>A0A9X3CHP1</accession>
<dbReference type="AlphaFoldDB" id="A0A9X3CHP1"/>
<reference evidence="1" key="1">
    <citation type="submission" date="2022-02" db="EMBL/GenBank/DDBJ databases">
        <title>Vibrio sp. nov., a new bacterium isolated from Bohai sea, China.</title>
        <authorList>
            <person name="Yuan Y."/>
        </authorList>
    </citation>
    <scope>NUCLEOTIDE SEQUENCE</scope>
    <source>
        <strain evidence="1">DBSS07</strain>
    </source>
</reference>
<proteinExistence type="predicted"/>
<sequence length="73" mass="8481">MPKAYCSCCRKDTHHKVVMQRCQTEKDKTVLQSLVSSLFQGGHYVKMEKQGFCRVCNHRSELTQTDFSNVRVI</sequence>
<gene>
    <name evidence="1" type="ORF">MD483_19980</name>
</gene>